<protein>
    <recommendedName>
        <fullName evidence="3">DUF4440 domain-containing protein</fullName>
    </recommendedName>
</protein>
<dbReference type="RefSeq" id="WP_107011924.1">
    <property type="nucleotide sequence ID" value="NZ_CP028136.1"/>
</dbReference>
<dbReference type="KEGG" id="grs:C7S20_07600"/>
<name>A0A2R3Z4E7_9FLAO</name>
<dbReference type="Proteomes" id="UP000241507">
    <property type="component" value="Chromosome"/>
</dbReference>
<dbReference type="SUPFAM" id="SSF54427">
    <property type="entry name" value="NTF2-like"/>
    <property type="match status" value="1"/>
</dbReference>
<dbReference type="AlphaFoldDB" id="A0A2R3Z4E7"/>
<accession>A0A2R3Z4E7</accession>
<evidence type="ECO:0000313" key="2">
    <source>
        <dbReference type="Proteomes" id="UP000241507"/>
    </source>
</evidence>
<dbReference type="OrthoDB" id="7869025at2"/>
<evidence type="ECO:0008006" key="3">
    <source>
        <dbReference type="Google" id="ProtNLM"/>
    </source>
</evidence>
<organism evidence="1 2">
    <name type="scientific">Christiangramia fulva</name>
    <dbReference type="NCBI Taxonomy" id="2126553"/>
    <lineage>
        <taxon>Bacteria</taxon>
        <taxon>Pseudomonadati</taxon>
        <taxon>Bacteroidota</taxon>
        <taxon>Flavobacteriia</taxon>
        <taxon>Flavobacteriales</taxon>
        <taxon>Flavobacteriaceae</taxon>
        <taxon>Christiangramia</taxon>
    </lineage>
</organism>
<sequence>MKKQELIDTEIENLTLDLIKHGTTFDLDYLEMVYDDELVFVQMTRDKKIVRFGKKDNMDFFRNLKYSGSEPLNDYSEFHYADNDGKKGFVILTRKMKKGGEEDEFLFNIYWEKKNGNWKIIRESVLQK</sequence>
<evidence type="ECO:0000313" key="1">
    <source>
        <dbReference type="EMBL" id="AVR45146.1"/>
    </source>
</evidence>
<reference evidence="2" key="1">
    <citation type="submission" date="2018-03" db="EMBL/GenBank/DDBJ databases">
        <title>Gramella fulva sp. nov., isolated from a dry surface of tidal flat.</title>
        <authorList>
            <person name="Hwang S.H."/>
            <person name="Hwang W.M."/>
            <person name="Kang K."/>
            <person name="Ahn T.-Y."/>
        </authorList>
    </citation>
    <scope>NUCLEOTIDE SEQUENCE [LARGE SCALE GENOMIC DNA]</scope>
    <source>
        <strain evidence="2">SH35</strain>
    </source>
</reference>
<dbReference type="InterPro" id="IPR032710">
    <property type="entry name" value="NTF2-like_dom_sf"/>
</dbReference>
<dbReference type="EMBL" id="CP028136">
    <property type="protein sequence ID" value="AVR45146.1"/>
    <property type="molecule type" value="Genomic_DNA"/>
</dbReference>
<gene>
    <name evidence="1" type="ORF">C7S20_07600</name>
</gene>
<proteinExistence type="predicted"/>
<keyword evidence="2" id="KW-1185">Reference proteome</keyword>